<reference evidence="1" key="1">
    <citation type="submission" date="2020-11" db="EMBL/GenBank/DDBJ databases">
        <authorList>
            <consortium name="DOE Joint Genome Institute"/>
            <person name="Ahrendt S."/>
            <person name="Riley R."/>
            <person name="Andreopoulos W."/>
            <person name="Labutti K."/>
            <person name="Pangilinan J."/>
            <person name="Ruiz-Duenas F.J."/>
            <person name="Barrasa J.M."/>
            <person name="Sanchez-Garcia M."/>
            <person name="Camarero S."/>
            <person name="Miyauchi S."/>
            <person name="Serrano A."/>
            <person name="Linde D."/>
            <person name="Babiker R."/>
            <person name="Drula E."/>
            <person name="Ayuso-Fernandez I."/>
            <person name="Pacheco R."/>
            <person name="Padilla G."/>
            <person name="Ferreira P."/>
            <person name="Barriuso J."/>
            <person name="Kellner H."/>
            <person name="Castanera R."/>
            <person name="Alfaro M."/>
            <person name="Ramirez L."/>
            <person name="Pisabarro A.G."/>
            <person name="Kuo A."/>
            <person name="Tritt A."/>
            <person name="Lipzen A."/>
            <person name="He G."/>
            <person name="Yan M."/>
            <person name="Ng V."/>
            <person name="Cullen D."/>
            <person name="Martin F."/>
            <person name="Rosso M.-N."/>
            <person name="Henrissat B."/>
            <person name="Hibbett D."/>
            <person name="Martinez A.T."/>
            <person name="Grigoriev I.V."/>
        </authorList>
    </citation>
    <scope>NUCLEOTIDE SEQUENCE</scope>
    <source>
        <strain evidence="1">CBS 506.95</strain>
    </source>
</reference>
<evidence type="ECO:0000313" key="1">
    <source>
        <dbReference type="EMBL" id="KAF9527479.1"/>
    </source>
</evidence>
<keyword evidence="2" id="KW-1185">Reference proteome</keyword>
<evidence type="ECO:0000313" key="2">
    <source>
        <dbReference type="Proteomes" id="UP000807306"/>
    </source>
</evidence>
<dbReference type="EMBL" id="MU157861">
    <property type="protein sequence ID" value="KAF9527479.1"/>
    <property type="molecule type" value="Genomic_DNA"/>
</dbReference>
<sequence length="112" mass="12487">MLAVSRKEVLTCVAYCIRCQLLGMLLQLLYMSPKDNSMSSSTAHGGFYITTGTSEVLRTEQNPAEARAANIQAELPNLIVCVFFLIVWAKKCSQTFAFTQALILVCLKYQTR</sequence>
<organism evidence="1 2">
    <name type="scientific">Crepidotus variabilis</name>
    <dbReference type="NCBI Taxonomy" id="179855"/>
    <lineage>
        <taxon>Eukaryota</taxon>
        <taxon>Fungi</taxon>
        <taxon>Dikarya</taxon>
        <taxon>Basidiomycota</taxon>
        <taxon>Agaricomycotina</taxon>
        <taxon>Agaricomycetes</taxon>
        <taxon>Agaricomycetidae</taxon>
        <taxon>Agaricales</taxon>
        <taxon>Agaricineae</taxon>
        <taxon>Crepidotaceae</taxon>
        <taxon>Crepidotus</taxon>
    </lineage>
</organism>
<proteinExistence type="predicted"/>
<gene>
    <name evidence="1" type="ORF">CPB83DRAFT_856248</name>
</gene>
<name>A0A9P6JPA7_9AGAR</name>
<dbReference type="Proteomes" id="UP000807306">
    <property type="component" value="Unassembled WGS sequence"/>
</dbReference>
<dbReference type="AlphaFoldDB" id="A0A9P6JPA7"/>
<accession>A0A9P6JPA7</accession>
<comment type="caution">
    <text evidence="1">The sequence shown here is derived from an EMBL/GenBank/DDBJ whole genome shotgun (WGS) entry which is preliminary data.</text>
</comment>
<protein>
    <submittedName>
        <fullName evidence="1">Uncharacterized protein</fullName>
    </submittedName>
</protein>